<evidence type="ECO:0000313" key="3">
    <source>
        <dbReference type="Proteomes" id="UP001235840"/>
    </source>
</evidence>
<reference evidence="2 3" key="1">
    <citation type="submission" date="2023-07" db="EMBL/GenBank/DDBJ databases">
        <title>Genomic Encyclopedia of Type Strains, Phase IV (KMG-IV): sequencing the most valuable type-strain genomes for metagenomic binning, comparative biology and taxonomic classification.</title>
        <authorList>
            <person name="Goeker M."/>
        </authorList>
    </citation>
    <scope>NUCLEOTIDE SEQUENCE [LARGE SCALE GENOMIC DNA]</scope>
    <source>
        <strain evidence="2 3">DSM 12751</strain>
    </source>
</reference>
<dbReference type="EMBL" id="JAUSTY010000010">
    <property type="protein sequence ID" value="MDQ0166718.1"/>
    <property type="molecule type" value="Genomic_DNA"/>
</dbReference>
<keyword evidence="1" id="KW-0472">Membrane</keyword>
<keyword evidence="1" id="KW-0812">Transmembrane</keyword>
<accession>A0ABT9W0D9</accession>
<feature type="transmembrane region" description="Helical" evidence="1">
    <location>
        <begin position="37"/>
        <end position="63"/>
    </location>
</feature>
<proteinExistence type="predicted"/>
<name>A0ABT9W0D9_9BACI</name>
<evidence type="ECO:0000256" key="1">
    <source>
        <dbReference type="SAM" id="Phobius"/>
    </source>
</evidence>
<organism evidence="2 3">
    <name type="scientific">Caldalkalibacillus horti</name>
    <dbReference type="NCBI Taxonomy" id="77523"/>
    <lineage>
        <taxon>Bacteria</taxon>
        <taxon>Bacillati</taxon>
        <taxon>Bacillota</taxon>
        <taxon>Bacilli</taxon>
        <taxon>Bacillales</taxon>
        <taxon>Bacillaceae</taxon>
        <taxon>Caldalkalibacillus</taxon>
    </lineage>
</organism>
<dbReference type="RefSeq" id="WP_307395142.1">
    <property type="nucleotide sequence ID" value="NZ_BAAADK010000047.1"/>
</dbReference>
<dbReference type="Proteomes" id="UP001235840">
    <property type="component" value="Unassembled WGS sequence"/>
</dbReference>
<evidence type="ECO:0000313" key="2">
    <source>
        <dbReference type="EMBL" id="MDQ0166718.1"/>
    </source>
</evidence>
<keyword evidence="1" id="KW-1133">Transmembrane helix</keyword>
<sequence length="71" mass="7684">MQKKMKLSLWFLSGIMISALILPLISALGMPSYNVLLVSLFGEGSILALGFTLLLITFILVGVSKKTSKLI</sequence>
<keyword evidence="3" id="KW-1185">Reference proteome</keyword>
<gene>
    <name evidence="2" type="ORF">J2S11_002634</name>
</gene>
<comment type="caution">
    <text evidence="2">The sequence shown here is derived from an EMBL/GenBank/DDBJ whole genome shotgun (WGS) entry which is preliminary data.</text>
</comment>
<protein>
    <submittedName>
        <fullName evidence="2">Uncharacterized protein</fullName>
    </submittedName>
</protein>